<organism evidence="3 4">
    <name type="scientific">Sulfitobacter mediterraneus</name>
    <dbReference type="NCBI Taxonomy" id="83219"/>
    <lineage>
        <taxon>Bacteria</taxon>
        <taxon>Pseudomonadati</taxon>
        <taxon>Pseudomonadota</taxon>
        <taxon>Alphaproteobacteria</taxon>
        <taxon>Rhodobacterales</taxon>
        <taxon>Roseobacteraceae</taxon>
        <taxon>Sulfitobacter</taxon>
    </lineage>
</organism>
<accession>A0A2T6C2R8</accession>
<proteinExistence type="predicted"/>
<protein>
    <submittedName>
        <fullName evidence="3">Uncharacterized protein YjiS (DUF1127 family)</fullName>
    </submittedName>
</protein>
<gene>
    <name evidence="3" type="ORF">C8N31_11825</name>
</gene>
<evidence type="ECO:0000313" key="4">
    <source>
        <dbReference type="Proteomes" id="UP000244092"/>
    </source>
</evidence>
<evidence type="ECO:0000259" key="2">
    <source>
        <dbReference type="Pfam" id="PF06568"/>
    </source>
</evidence>
<dbReference type="OrthoDB" id="8116725at2"/>
<comment type="caution">
    <text evidence="3">The sequence shown here is derived from an EMBL/GenBank/DDBJ whole genome shotgun (WGS) entry which is preliminary data.</text>
</comment>
<sequence length="71" mass="7779">MTSFDTSRTTYGTATAVYSIVSFVANGIGTIVAWNDARLTRNALTSLSSRQLQDIGLVRGDIDNIAIWRVR</sequence>
<dbReference type="RefSeq" id="WP_081785675.1">
    <property type="nucleotide sequence ID" value="NZ_QBKU01000018.1"/>
</dbReference>
<dbReference type="AlphaFoldDB" id="A0A2T6C2R8"/>
<dbReference type="EMBL" id="QBKU01000018">
    <property type="protein sequence ID" value="PTX62605.1"/>
    <property type="molecule type" value="Genomic_DNA"/>
</dbReference>
<name>A0A2T6C2R8_9RHOB</name>
<evidence type="ECO:0000256" key="1">
    <source>
        <dbReference type="SAM" id="Phobius"/>
    </source>
</evidence>
<keyword evidence="1" id="KW-0812">Transmembrane</keyword>
<keyword evidence="1" id="KW-1133">Transmembrane helix</keyword>
<feature type="domain" description="YjiS-like" evidence="2">
    <location>
        <begin position="30"/>
        <end position="63"/>
    </location>
</feature>
<keyword evidence="1" id="KW-0472">Membrane</keyword>
<feature type="transmembrane region" description="Helical" evidence="1">
    <location>
        <begin position="16"/>
        <end position="34"/>
    </location>
</feature>
<dbReference type="Proteomes" id="UP000244092">
    <property type="component" value="Unassembled WGS sequence"/>
</dbReference>
<dbReference type="Pfam" id="PF06568">
    <property type="entry name" value="YjiS-like"/>
    <property type="match status" value="1"/>
</dbReference>
<evidence type="ECO:0000313" key="3">
    <source>
        <dbReference type="EMBL" id="PTX62605.1"/>
    </source>
</evidence>
<reference evidence="3 4" key="1">
    <citation type="submission" date="2018-04" db="EMBL/GenBank/DDBJ databases">
        <title>Genomic Encyclopedia of Archaeal and Bacterial Type Strains, Phase II (KMG-II): from individual species to whole genera.</title>
        <authorList>
            <person name="Goeker M."/>
        </authorList>
    </citation>
    <scope>NUCLEOTIDE SEQUENCE [LARGE SCALE GENOMIC DNA]</scope>
    <source>
        <strain evidence="3 4">DSM 12244</strain>
    </source>
</reference>
<dbReference type="InterPro" id="IPR009506">
    <property type="entry name" value="YjiS-like"/>
</dbReference>